<name>A0A645CUM2_9ZZZZ</name>
<dbReference type="EMBL" id="VSSQ01030166">
    <property type="protein sequence ID" value="MPM80591.1"/>
    <property type="molecule type" value="Genomic_DNA"/>
</dbReference>
<sequence>MGIDIGFSLQKNINQPDVVGVFYDMMKRRPRGHAVDRITEIQKFGVKAPEQGLVRAGKIVDQNIECGPVIVLKRLDQMRGGSVLAVPFNQQYTAFFGKIRLADLFQ</sequence>
<organism evidence="1">
    <name type="scientific">bioreactor metagenome</name>
    <dbReference type="NCBI Taxonomy" id="1076179"/>
    <lineage>
        <taxon>unclassified sequences</taxon>
        <taxon>metagenomes</taxon>
        <taxon>ecological metagenomes</taxon>
    </lineage>
</organism>
<comment type="caution">
    <text evidence="1">The sequence shown here is derived from an EMBL/GenBank/DDBJ whole genome shotgun (WGS) entry which is preliminary data.</text>
</comment>
<dbReference type="AlphaFoldDB" id="A0A645CUM2"/>
<gene>
    <name evidence="1" type="ORF">SDC9_127640</name>
</gene>
<protein>
    <submittedName>
        <fullName evidence="1">Uncharacterized protein</fullName>
    </submittedName>
</protein>
<proteinExistence type="predicted"/>
<reference evidence="1" key="1">
    <citation type="submission" date="2019-08" db="EMBL/GenBank/DDBJ databases">
        <authorList>
            <person name="Kucharzyk K."/>
            <person name="Murdoch R.W."/>
            <person name="Higgins S."/>
            <person name="Loffler F."/>
        </authorList>
    </citation>
    <scope>NUCLEOTIDE SEQUENCE</scope>
</reference>
<accession>A0A645CUM2</accession>
<evidence type="ECO:0000313" key="1">
    <source>
        <dbReference type="EMBL" id="MPM80591.1"/>
    </source>
</evidence>